<name>A0AAI9Y0F8_9PEZI</name>
<keyword evidence="3" id="KW-1185">Reference proteome</keyword>
<feature type="region of interest" description="Disordered" evidence="1">
    <location>
        <begin position="70"/>
        <end position="98"/>
    </location>
</feature>
<protein>
    <submittedName>
        <fullName evidence="2">Uncharacterized protein</fullName>
    </submittedName>
</protein>
<dbReference type="Proteomes" id="UP001239213">
    <property type="component" value="Unassembled WGS sequence"/>
</dbReference>
<comment type="caution">
    <text evidence="2">The sequence shown here is derived from an EMBL/GenBank/DDBJ whole genome shotgun (WGS) entry which is preliminary data.</text>
</comment>
<feature type="region of interest" description="Disordered" evidence="1">
    <location>
        <begin position="1"/>
        <end position="53"/>
    </location>
</feature>
<sequence>RASVRHDPENPAQRLPKNARCVSTNPDDPAPNGTGSCPSWPGRQPVPSEASTRFAGEIPSKCRTLQMIPPITSKLNGSPRTCERAHQGDPAGCASARTSMGTVPTHVTVLPSSLKFL</sequence>
<accession>A0AAI9Y0F8</accession>
<feature type="non-terminal residue" evidence="2">
    <location>
        <position position="1"/>
    </location>
</feature>
<evidence type="ECO:0000313" key="2">
    <source>
        <dbReference type="EMBL" id="KAK1467674.1"/>
    </source>
</evidence>
<dbReference type="AlphaFoldDB" id="A0AAI9Y0F8"/>
<evidence type="ECO:0000313" key="3">
    <source>
        <dbReference type="Proteomes" id="UP001239213"/>
    </source>
</evidence>
<reference evidence="2" key="1">
    <citation type="submission" date="2016-11" db="EMBL/GenBank/DDBJ databases">
        <title>The genome sequence of Colletotrichum cuscutae.</title>
        <authorList>
            <person name="Baroncelli R."/>
        </authorList>
    </citation>
    <scope>NUCLEOTIDE SEQUENCE</scope>
    <source>
        <strain evidence="2">IMI 304802</strain>
    </source>
</reference>
<proteinExistence type="predicted"/>
<gene>
    <name evidence="2" type="ORF">CCUS01_07205</name>
</gene>
<organism evidence="2 3">
    <name type="scientific">Colletotrichum cuscutae</name>
    <dbReference type="NCBI Taxonomy" id="1209917"/>
    <lineage>
        <taxon>Eukaryota</taxon>
        <taxon>Fungi</taxon>
        <taxon>Dikarya</taxon>
        <taxon>Ascomycota</taxon>
        <taxon>Pezizomycotina</taxon>
        <taxon>Sordariomycetes</taxon>
        <taxon>Hypocreomycetidae</taxon>
        <taxon>Glomerellales</taxon>
        <taxon>Glomerellaceae</taxon>
        <taxon>Colletotrichum</taxon>
        <taxon>Colletotrichum acutatum species complex</taxon>
    </lineage>
</organism>
<evidence type="ECO:0000256" key="1">
    <source>
        <dbReference type="SAM" id="MobiDB-lite"/>
    </source>
</evidence>
<dbReference type="EMBL" id="MPDP01000257">
    <property type="protein sequence ID" value="KAK1467674.1"/>
    <property type="molecule type" value="Genomic_DNA"/>
</dbReference>